<accession>A0ABP8TXE9</accession>
<keyword evidence="3" id="KW-1185">Reference proteome</keyword>
<dbReference type="EMBL" id="BAABHJ010000027">
    <property type="protein sequence ID" value="GAA4615291.1"/>
    <property type="molecule type" value="Genomic_DNA"/>
</dbReference>
<reference evidence="3" key="1">
    <citation type="journal article" date="2019" name="Int. J. Syst. Evol. Microbiol.">
        <title>The Global Catalogue of Microorganisms (GCM) 10K type strain sequencing project: providing services to taxonomists for standard genome sequencing and annotation.</title>
        <authorList>
            <consortium name="The Broad Institute Genomics Platform"/>
            <consortium name="The Broad Institute Genome Sequencing Center for Infectious Disease"/>
            <person name="Wu L."/>
            <person name="Ma J."/>
        </authorList>
    </citation>
    <scope>NUCLEOTIDE SEQUENCE [LARGE SCALE GENOMIC DNA]</scope>
    <source>
        <strain evidence="3">JCM 17938</strain>
    </source>
</reference>
<organism evidence="2 3">
    <name type="scientific">Actinoallomurus liliacearum</name>
    <dbReference type="NCBI Taxonomy" id="1080073"/>
    <lineage>
        <taxon>Bacteria</taxon>
        <taxon>Bacillati</taxon>
        <taxon>Actinomycetota</taxon>
        <taxon>Actinomycetes</taxon>
        <taxon>Streptosporangiales</taxon>
        <taxon>Thermomonosporaceae</taxon>
        <taxon>Actinoallomurus</taxon>
    </lineage>
</organism>
<dbReference type="Proteomes" id="UP001500212">
    <property type="component" value="Unassembled WGS sequence"/>
</dbReference>
<sequence>MFRCLFKIVASETDDSVFPDLLRPTPTIGRMWSLCVVAAMSGAGPSAPPSVARMPLTRRSVLFGSAAFAFGLATTSCGRAGSPSTHAGSPGKSLGSPSTDPSAPIGEEVVGALRGLAKEVGRETFQSVEVSTDPRFDRTLNADLLMVDGSVQTFTYNHSWKKGDYDAKSEFTSPASARIDELPLEHLQAYLNVLRGEAHDITFKVDYVGRVQVTALVNTDEVGLKLDGTGTVPHCDPDKVAGVKSAVAEMVAVYGRAAERVGSFNGFVHMDANVAGCRAPVRIVRRQKEAAQADIVQDKLFSRSELFDPRGFDPTMAVTRKATIAKEAGVKGEVWDWEYRRPPKGGEPLVSYGIGPKGSSTRVWLDEKGKITAIVAGECKSDSGWCPE</sequence>
<proteinExistence type="predicted"/>
<comment type="caution">
    <text evidence="2">The sequence shown here is derived from an EMBL/GenBank/DDBJ whole genome shotgun (WGS) entry which is preliminary data.</text>
</comment>
<protein>
    <recommendedName>
        <fullName evidence="4">Lipoprotein</fullName>
    </recommendedName>
</protein>
<evidence type="ECO:0000313" key="2">
    <source>
        <dbReference type="EMBL" id="GAA4615291.1"/>
    </source>
</evidence>
<gene>
    <name evidence="2" type="ORF">GCM10023195_67310</name>
</gene>
<evidence type="ECO:0000313" key="3">
    <source>
        <dbReference type="Proteomes" id="UP001500212"/>
    </source>
</evidence>
<feature type="region of interest" description="Disordered" evidence="1">
    <location>
        <begin position="79"/>
        <end position="105"/>
    </location>
</feature>
<evidence type="ECO:0008006" key="4">
    <source>
        <dbReference type="Google" id="ProtNLM"/>
    </source>
</evidence>
<evidence type="ECO:0000256" key="1">
    <source>
        <dbReference type="SAM" id="MobiDB-lite"/>
    </source>
</evidence>
<name>A0ABP8TXE9_9ACTN</name>